<feature type="region of interest" description="Disordered" evidence="2">
    <location>
        <begin position="1447"/>
        <end position="1505"/>
    </location>
</feature>
<feature type="compositionally biased region" description="Polar residues" evidence="2">
    <location>
        <begin position="1478"/>
        <end position="1494"/>
    </location>
</feature>
<protein>
    <submittedName>
        <fullName evidence="3">Uncharacterized protein</fullName>
    </submittedName>
</protein>
<dbReference type="InterPro" id="IPR006597">
    <property type="entry name" value="Sel1-like"/>
</dbReference>
<dbReference type="PANTHER" id="PTHR11102">
    <property type="entry name" value="SEL-1-LIKE PROTEIN"/>
    <property type="match status" value="1"/>
</dbReference>
<dbReference type="OrthoDB" id="2242379at2759"/>
<feature type="compositionally biased region" description="Low complexity" evidence="2">
    <location>
        <begin position="149"/>
        <end position="161"/>
    </location>
</feature>
<feature type="compositionally biased region" description="Polar residues" evidence="2">
    <location>
        <begin position="201"/>
        <end position="210"/>
    </location>
</feature>
<feature type="compositionally biased region" description="Low complexity" evidence="2">
    <location>
        <begin position="180"/>
        <end position="194"/>
    </location>
</feature>
<dbReference type="SMART" id="SM00671">
    <property type="entry name" value="SEL1"/>
    <property type="match status" value="28"/>
</dbReference>
<name>A0A1X2IRD2_9FUNG</name>
<gene>
    <name evidence="3" type="ORF">BCR42DRAFT_370755</name>
</gene>
<evidence type="ECO:0000256" key="1">
    <source>
        <dbReference type="ARBA" id="ARBA00038101"/>
    </source>
</evidence>
<dbReference type="InterPro" id="IPR011990">
    <property type="entry name" value="TPR-like_helical_dom_sf"/>
</dbReference>
<keyword evidence="4" id="KW-1185">Reference proteome</keyword>
<feature type="compositionally biased region" description="Polar residues" evidence="2">
    <location>
        <begin position="86"/>
        <end position="96"/>
    </location>
</feature>
<proteinExistence type="inferred from homology"/>
<dbReference type="SUPFAM" id="SSF81901">
    <property type="entry name" value="HCP-like"/>
    <property type="match status" value="9"/>
</dbReference>
<evidence type="ECO:0000256" key="2">
    <source>
        <dbReference type="SAM" id="MobiDB-lite"/>
    </source>
</evidence>
<accession>A0A1X2IRD2</accession>
<dbReference type="Pfam" id="PF08238">
    <property type="entry name" value="Sel1"/>
    <property type="match status" value="27"/>
</dbReference>
<feature type="compositionally biased region" description="Polar residues" evidence="2">
    <location>
        <begin position="1"/>
        <end position="21"/>
    </location>
</feature>
<dbReference type="EMBL" id="MCGE01000006">
    <property type="protein sequence ID" value="ORZ20807.1"/>
    <property type="molecule type" value="Genomic_DNA"/>
</dbReference>
<dbReference type="PANTHER" id="PTHR11102:SF160">
    <property type="entry name" value="ERAD-ASSOCIATED E3 UBIQUITIN-PROTEIN LIGASE COMPONENT HRD3"/>
    <property type="match status" value="1"/>
</dbReference>
<reference evidence="3 4" key="1">
    <citation type="submission" date="2016-07" db="EMBL/GenBank/DDBJ databases">
        <title>Pervasive Adenine N6-methylation of Active Genes in Fungi.</title>
        <authorList>
            <consortium name="DOE Joint Genome Institute"/>
            <person name="Mondo S.J."/>
            <person name="Dannebaum R.O."/>
            <person name="Kuo R.C."/>
            <person name="Labutti K."/>
            <person name="Haridas S."/>
            <person name="Kuo A."/>
            <person name="Salamov A."/>
            <person name="Ahrendt S.R."/>
            <person name="Lipzen A."/>
            <person name="Sullivan W."/>
            <person name="Andreopoulos W.B."/>
            <person name="Clum A."/>
            <person name="Lindquist E."/>
            <person name="Daum C."/>
            <person name="Ramamoorthy G.K."/>
            <person name="Gryganskyi A."/>
            <person name="Culley D."/>
            <person name="Magnuson J.K."/>
            <person name="James T.Y."/>
            <person name="O'Malley M.A."/>
            <person name="Stajich J.E."/>
            <person name="Spatafora J.W."/>
            <person name="Visel A."/>
            <person name="Grigoriev I.V."/>
        </authorList>
    </citation>
    <scope>NUCLEOTIDE SEQUENCE [LARGE SCALE GENOMIC DNA]</scope>
    <source>
        <strain evidence="3 4">NRRL 1336</strain>
    </source>
</reference>
<dbReference type="Gene3D" id="1.25.40.10">
    <property type="entry name" value="Tetratricopeptide repeat domain"/>
    <property type="match status" value="7"/>
</dbReference>
<organism evidence="3 4">
    <name type="scientific">Absidia repens</name>
    <dbReference type="NCBI Taxonomy" id="90262"/>
    <lineage>
        <taxon>Eukaryota</taxon>
        <taxon>Fungi</taxon>
        <taxon>Fungi incertae sedis</taxon>
        <taxon>Mucoromycota</taxon>
        <taxon>Mucoromycotina</taxon>
        <taxon>Mucoromycetes</taxon>
        <taxon>Mucorales</taxon>
        <taxon>Cunninghamellaceae</taxon>
        <taxon>Absidia</taxon>
    </lineage>
</organism>
<feature type="region of interest" description="Disordered" evidence="2">
    <location>
        <begin position="1389"/>
        <end position="1408"/>
    </location>
</feature>
<dbReference type="STRING" id="90262.A0A1X2IRD2"/>
<feature type="region of interest" description="Disordered" evidence="2">
    <location>
        <begin position="1706"/>
        <end position="1737"/>
    </location>
</feature>
<feature type="compositionally biased region" description="Polar residues" evidence="2">
    <location>
        <begin position="1447"/>
        <end position="1471"/>
    </location>
</feature>
<dbReference type="Proteomes" id="UP000193560">
    <property type="component" value="Unassembled WGS sequence"/>
</dbReference>
<feature type="compositionally biased region" description="Low complexity" evidence="2">
    <location>
        <begin position="274"/>
        <end position="328"/>
    </location>
</feature>
<comment type="caution">
    <text evidence="3">The sequence shown here is derived from an EMBL/GenBank/DDBJ whole genome shotgun (WGS) entry which is preliminary data.</text>
</comment>
<comment type="similarity">
    <text evidence="1">Belongs to the sel-1 family.</text>
</comment>
<sequence length="2074" mass="228542">MGNETSRPTLDNTNYESTQRPSARHERKRNSRNNSLRRIKGKSSRSVLDPSILPFDTTLPITTPSPTPPPPPLALAASTSPPLQQVAANTTNTNFGSAPGSCETERGPNDPVLALSHSGFTQQQMIPSSSSEASIFPNQQQQQPSTKISGAAATALSTSSTSPPPAAKRKAKHSTRSIMTPPATSASSSSTFSTQRRHSQRAISTLSSHTTDSNWTWTGDLFSHIDPATSSTITTITDYSTISKYSMFCQDWPACDKQLVRSAAEAMAMPSTPITTTILEPPPYSTNTANTTTTTTSASSSSTSVPATTSLDSASSSVDSTLSSNDNDSSSRRVEQIVERLQLLISSSSTSSSTSSTFSTIVACLLDDLFSLAATIKKEQDRQKIYQLALSMCDKSTAARVWTARCQLDGWGTELQPRLGFTTLCTLAESNCWEAYYPLALCYSDGVPKHRLSAPDVTMDGAVATADVTTIPPPLTSEPSAVINDHSGISNQSSFASSSLSSSASSASLDRLEIQPIDKQQAWRWLHMAAQLEVKSPDDPRTMVKARAQYKIGTIFFDGDAYTAADHDKALSWFIQSADNRNKYAQFIVGFHYEQGIIVSKNASMAKNYYLSSAQQDSPDAQAALGILLVDDRQFDTGLKWLHDAARMKNTRALVKLGTMHECGQGIAKDEHQALLYYKAACEQNDPSAHYLLGLHYRLGTLGLSQHLIQAGKHFTRSARLGFAPAQRLLGLMYMQGMLLGAATTSTPTTTATSETNRNEDQLQRKAEKTALLWFRRAASQGDVRAFGLVGACYQYGRGVTTNYDVAKEYYRKATRLAGPFQGVAQIALAQLLHQMGNHTEAITWFNRASTSATPSNIDDANDDQAAAAAAVVPPSGRSPSRTARLMLARYYLHGWPGVVKDGKKAFAMLTDLANESQHDAHAHYWLAACYEEGIEGTCTPDLKLAFDHYLLAAKTGDTDAEFQVALMLSNGQGIPRDRKSAFHWYKKAADKNHKTALYSLGLFYAKGLEGKPKDLLRARICFEKAARFGVAPAMTSYATLCRVASLQSGPQQQEQREQAIYWYQKAAATGDVVAQRELGLIYDAGLGVPRNHETAFEYFQQASSSNDAQATLLLGSYYQNGMAVEKDLEKSIELYLKADRLGASVAPFAAAQVYHSLNQFEEAYAHYKKSADDRRLAHNRIGRTSKLMVARYILSYVPMESDTNPTIPPSGTLTKEDAFSILYSLATNDHFEPSFYWLADCYGTGNGVQKNLMEALPWYHKAADELKDVEAMMKLASIYEQLGEQSTQSFHYYQLAADMGHAAGQHQLGMAYWRGSLDTVINLGDAVVWLTRSAAQKYAASHWALGQMALENGDQDVAIEWWRRSIDLGYTPAMRALARLLLQNTEAMHESDNNSNNNDTDHYQQHEETNADLDRAMELLTEAVENGDTDSLVYLGRLHQIKAVHSTSNASDVSSYNQSLRHGTSSASDLTTTTTTPQNQPSSRDSGVCQDNDSYMADGGDQDLDDDEEVEFVRQKQLQEQELATRCFEQAAAMGNVDSMFLAAESWHSQQQYAAALEYYERAAQHGHLLSRVMRARYRLAGLGGMESDPSLGYQELLDCAVQNQCVDAYNSLGQCNELGLGTTQDDQAALDWYLRSADQTQDSEAMFRIGKLYAQGRVPTPDGQHKDVEALKWYKFASETRNHTQAHYEIGLYLARGITTTTTSSSSSISSSSASLPRLASPRSSSSLSSSSSSSSTVLISADREAAKAHFQHASEQGDMNAMYELGQLLLMDEDVTTTTTAVATLDMNDRRVGLDWLLNAAQMNQRDALRELGKMYHSGKSYGNSDDDDSLMVEQNSALAYDYFIRSANQGDKTAMLFVGIYYEHGIHVHLDFSLARQWYEMAARNDWWLAELALAQLLHQQVDSREEAYRYFTLAHQHAPESQRQPATIMLARYHIRGWGGVSVQLEQAASQLITIAENENQVKVYLEVAQCYEFGIGVDQDVTKAFEWYDRVVQHHHHPGDASSQALDEEDREDLAEAVFRLAEFHRRGWAVPKDQQKANQLYQLAVQKGSKEAQEYLTHQQGQASSSS</sequence>
<dbReference type="InterPro" id="IPR050767">
    <property type="entry name" value="Sel1_AlgK"/>
</dbReference>
<feature type="compositionally biased region" description="Basic residues" evidence="2">
    <location>
        <begin position="25"/>
        <end position="43"/>
    </location>
</feature>
<evidence type="ECO:0000313" key="4">
    <source>
        <dbReference type="Proteomes" id="UP000193560"/>
    </source>
</evidence>
<feature type="compositionally biased region" description="Polar residues" evidence="2">
    <location>
        <begin position="118"/>
        <end position="148"/>
    </location>
</feature>
<evidence type="ECO:0000313" key="3">
    <source>
        <dbReference type="EMBL" id="ORZ20807.1"/>
    </source>
</evidence>
<feature type="region of interest" description="Disordered" evidence="2">
    <location>
        <begin position="1"/>
        <end position="210"/>
    </location>
</feature>
<feature type="region of interest" description="Disordered" evidence="2">
    <location>
        <begin position="274"/>
        <end position="331"/>
    </location>
</feature>
<feature type="compositionally biased region" description="Pro residues" evidence="2">
    <location>
        <begin position="63"/>
        <end position="73"/>
    </location>
</feature>